<dbReference type="Gene3D" id="3.60.20.30">
    <property type="entry name" value="(Glycosyl)asparaginase"/>
    <property type="match status" value="1"/>
</dbReference>
<dbReference type="Pfam" id="PF01112">
    <property type="entry name" value="Asparaginase_2"/>
    <property type="match status" value="1"/>
</dbReference>
<proteinExistence type="predicted"/>
<feature type="binding site" evidence="2">
    <location>
        <begin position="213"/>
        <end position="216"/>
    </location>
    <ligand>
        <name>substrate</name>
    </ligand>
</feature>
<evidence type="ECO:0000313" key="4">
    <source>
        <dbReference type="EMBL" id="MBU2692670.1"/>
    </source>
</evidence>
<evidence type="ECO:0000313" key="5">
    <source>
        <dbReference type="Proteomes" id="UP000777784"/>
    </source>
</evidence>
<dbReference type="GO" id="GO:0016811">
    <property type="term" value="F:hydrolase activity, acting on carbon-nitrogen (but not peptide) bonds, in linear amides"/>
    <property type="evidence" value="ECO:0007669"/>
    <property type="project" value="UniProtKB-ARBA"/>
</dbReference>
<name>A0A948RXH9_UNCEI</name>
<evidence type="ECO:0000256" key="3">
    <source>
        <dbReference type="PIRSR" id="PIRSR600246-3"/>
    </source>
</evidence>
<dbReference type="InterPro" id="IPR029055">
    <property type="entry name" value="Ntn_hydrolases_N"/>
</dbReference>
<dbReference type="AlphaFoldDB" id="A0A948RXH9"/>
<sequence>MANGEGEIGLPAAVAALQGGASALTAVERGIGVVEADPSIHSVGRGGIPNLLGEVECDAAIMNGRTLQVGVVGALQGYLNAISVARQVMERLPHAVLAGDGARRFAAEIGARKADMVTEEARAFHRQWLEKHLSDERLAAWPEGPLAEYAWITAKSVMAKGTTIYLALDEQGRMAGGTSTSGWAGKYPGRLGDSPIIGAGLYVDERYGACGCTHTGEMTIRLSTAHAVVQSMKHGATVEEACRDAAQEIVDLKEGFLGPVAIHAIDAKGNAHAVSTRDLGEKIKYCVWFEGTSQPECRRTPAL</sequence>
<comment type="caution">
    <text evidence="4">The sequence shown here is derived from an EMBL/GenBank/DDBJ whole genome shotgun (WGS) entry which is preliminary data.</text>
</comment>
<dbReference type="PANTHER" id="PTHR10188">
    <property type="entry name" value="L-ASPARAGINASE"/>
    <property type="match status" value="1"/>
</dbReference>
<organism evidence="4 5">
    <name type="scientific">Eiseniibacteriota bacterium</name>
    <dbReference type="NCBI Taxonomy" id="2212470"/>
    <lineage>
        <taxon>Bacteria</taxon>
        <taxon>Candidatus Eiseniibacteriota</taxon>
    </lineage>
</organism>
<reference evidence="4" key="1">
    <citation type="submission" date="2021-05" db="EMBL/GenBank/DDBJ databases">
        <title>Energy efficiency and biological interactions define the core microbiome of deep oligotrophic groundwater.</title>
        <authorList>
            <person name="Mehrshad M."/>
            <person name="Lopez-Fernandez M."/>
            <person name="Bell E."/>
            <person name="Bernier-Latmani R."/>
            <person name="Bertilsson S."/>
            <person name="Dopson M."/>
        </authorList>
    </citation>
    <scope>NUCLEOTIDE SEQUENCE</scope>
    <source>
        <strain evidence="4">Modern_marine.mb.64</strain>
    </source>
</reference>
<dbReference type="SUPFAM" id="SSF56235">
    <property type="entry name" value="N-terminal nucleophile aminohydrolases (Ntn hydrolases)"/>
    <property type="match status" value="1"/>
</dbReference>
<protein>
    <submittedName>
        <fullName evidence="4">N(4)-(Beta-N-acetylglucosaminyl)-L-asparaginase</fullName>
    </submittedName>
</protein>
<dbReference type="InterPro" id="IPR000246">
    <property type="entry name" value="Peptidase_T2"/>
</dbReference>
<feature type="site" description="Cleavage; by autolysis" evidence="3">
    <location>
        <begin position="161"/>
        <end position="162"/>
    </location>
</feature>
<accession>A0A948RXH9</accession>
<dbReference type="PANTHER" id="PTHR10188:SF6">
    <property type="entry name" value="N(4)-(BETA-N-ACETYLGLUCOSAMINYL)-L-ASPARAGINASE"/>
    <property type="match status" value="1"/>
</dbReference>
<evidence type="ECO:0000256" key="1">
    <source>
        <dbReference type="PIRSR" id="PIRSR600246-1"/>
    </source>
</evidence>
<gene>
    <name evidence="4" type="ORF">KJ970_17275</name>
</gene>
<feature type="binding site" evidence="2">
    <location>
        <begin position="190"/>
        <end position="193"/>
    </location>
    <ligand>
        <name>substrate</name>
    </ligand>
</feature>
<dbReference type="CDD" id="cd04513">
    <property type="entry name" value="Glycosylasparaginase"/>
    <property type="match status" value="1"/>
</dbReference>
<dbReference type="Proteomes" id="UP000777784">
    <property type="component" value="Unassembled WGS sequence"/>
</dbReference>
<evidence type="ECO:0000256" key="2">
    <source>
        <dbReference type="PIRSR" id="PIRSR600246-2"/>
    </source>
</evidence>
<dbReference type="EMBL" id="JAHJDP010000098">
    <property type="protein sequence ID" value="MBU2692670.1"/>
    <property type="molecule type" value="Genomic_DNA"/>
</dbReference>
<feature type="active site" description="Nucleophile" evidence="1">
    <location>
        <position position="162"/>
    </location>
</feature>
<dbReference type="GO" id="GO:0005737">
    <property type="term" value="C:cytoplasm"/>
    <property type="evidence" value="ECO:0007669"/>
    <property type="project" value="TreeGrafter"/>
</dbReference>